<dbReference type="PROSITE" id="PS50207">
    <property type="entry name" value="CASPASE_P10"/>
    <property type="match status" value="1"/>
</dbReference>
<organism evidence="2 3">
    <name type="scientific">Macrostomum lignano</name>
    <dbReference type="NCBI Taxonomy" id="282301"/>
    <lineage>
        <taxon>Eukaryota</taxon>
        <taxon>Metazoa</taxon>
        <taxon>Spiralia</taxon>
        <taxon>Lophotrochozoa</taxon>
        <taxon>Platyhelminthes</taxon>
        <taxon>Rhabditophora</taxon>
        <taxon>Macrostomorpha</taxon>
        <taxon>Macrostomida</taxon>
        <taxon>Macrostomidae</taxon>
        <taxon>Macrostomum</taxon>
    </lineage>
</organism>
<dbReference type="Gene3D" id="3.40.50.1460">
    <property type="match status" value="1"/>
</dbReference>
<gene>
    <name evidence="2" type="ORF">BOX15_Mlig018970g2</name>
</gene>
<dbReference type="AlphaFoldDB" id="A0A267DSV9"/>
<dbReference type="GO" id="GO:0004197">
    <property type="term" value="F:cysteine-type endopeptidase activity"/>
    <property type="evidence" value="ECO:0007669"/>
    <property type="project" value="InterPro"/>
</dbReference>
<dbReference type="InterPro" id="IPR011600">
    <property type="entry name" value="Pept_C14_caspase"/>
</dbReference>
<dbReference type="PANTHER" id="PTHR22576">
    <property type="entry name" value="MUCOSA ASSOCIATED LYMPHOID TISSUE LYMPHOMA TRANSLOCATION PROTEIN 1/PARACASPASE"/>
    <property type="match status" value="1"/>
</dbReference>
<dbReference type="EMBL" id="NIVC01003364">
    <property type="protein sequence ID" value="PAA51757.1"/>
    <property type="molecule type" value="Genomic_DNA"/>
</dbReference>
<dbReference type="InterPro" id="IPR002138">
    <property type="entry name" value="Pept_C14_p10"/>
</dbReference>
<evidence type="ECO:0000313" key="2">
    <source>
        <dbReference type="EMBL" id="PAA51757.1"/>
    </source>
</evidence>
<dbReference type="PANTHER" id="PTHR22576:SF41">
    <property type="entry name" value="CASPASE 14, APOPTOSIS-RELATED CYSTEINE PEPTIDASE"/>
    <property type="match status" value="1"/>
</dbReference>
<evidence type="ECO:0000313" key="3">
    <source>
        <dbReference type="Proteomes" id="UP000215902"/>
    </source>
</evidence>
<dbReference type="GO" id="GO:0006508">
    <property type="term" value="P:proteolysis"/>
    <property type="evidence" value="ECO:0007669"/>
    <property type="project" value="InterPro"/>
</dbReference>
<reference evidence="2 3" key="1">
    <citation type="submission" date="2017-06" db="EMBL/GenBank/DDBJ databases">
        <title>A platform for efficient transgenesis in Macrostomum lignano, a flatworm model organism for stem cell research.</title>
        <authorList>
            <person name="Berezikov E."/>
        </authorList>
    </citation>
    <scope>NUCLEOTIDE SEQUENCE [LARGE SCALE GENOMIC DNA]</scope>
    <source>
        <strain evidence="2">DV1</strain>
        <tissue evidence="2">Whole organism</tissue>
    </source>
</reference>
<feature type="domain" description="Caspase family p10" evidence="1">
    <location>
        <begin position="78"/>
        <end position="133"/>
    </location>
</feature>
<dbReference type="STRING" id="282301.A0A267DSV9"/>
<sequence length="165" mass="18519">MIAVTVTPALWSSCPTENWEKSLESITRKRRKRKSKILNDSKSLSGKKKLVIFQLCRDHPDGSPSSNSDHPTRLVYPDMIVAHSTSIGEKSFRRTDQGSRFVNSLCDALDKFGKGSDIVSLISAINYIMMRSFYDKTSTIKDDTQLPFWLVQTTGPFVLANLTDG</sequence>
<dbReference type="OrthoDB" id="6061720at2759"/>
<dbReference type="InterPro" id="IPR029030">
    <property type="entry name" value="Caspase-like_dom_sf"/>
</dbReference>
<dbReference type="SUPFAM" id="SSF52129">
    <property type="entry name" value="Caspase-like"/>
    <property type="match status" value="1"/>
</dbReference>
<dbReference type="Proteomes" id="UP000215902">
    <property type="component" value="Unassembled WGS sequence"/>
</dbReference>
<comment type="caution">
    <text evidence="2">The sequence shown here is derived from an EMBL/GenBank/DDBJ whole genome shotgun (WGS) entry which is preliminary data.</text>
</comment>
<dbReference type="Pfam" id="PF00656">
    <property type="entry name" value="Peptidase_C14"/>
    <property type="match status" value="1"/>
</dbReference>
<name>A0A267DSV9_9PLAT</name>
<protein>
    <recommendedName>
        <fullName evidence="1">Caspase family p10 domain-containing protein</fullName>
    </recommendedName>
</protein>
<accession>A0A267DSV9</accession>
<keyword evidence="3" id="KW-1185">Reference proteome</keyword>
<proteinExistence type="predicted"/>
<dbReference type="InterPro" id="IPR052039">
    <property type="entry name" value="Caspase-related_regulators"/>
</dbReference>
<evidence type="ECO:0000259" key="1">
    <source>
        <dbReference type="PROSITE" id="PS50207"/>
    </source>
</evidence>